<reference evidence="1 2" key="1">
    <citation type="journal article" date="2021" name="Plant Biotechnol. J.">
        <title>Multi-omics assisted identification of the key and species-specific regulatory components of drought-tolerant mechanisms in Gossypium stocksii.</title>
        <authorList>
            <person name="Yu D."/>
            <person name="Ke L."/>
            <person name="Zhang D."/>
            <person name="Wu Y."/>
            <person name="Sun Y."/>
            <person name="Mei J."/>
            <person name="Sun J."/>
            <person name="Sun Y."/>
        </authorList>
    </citation>
    <scope>NUCLEOTIDE SEQUENCE [LARGE SCALE GENOMIC DNA]</scope>
    <source>
        <strain evidence="2">cv. E1</strain>
        <tissue evidence="1">Leaf</tissue>
    </source>
</reference>
<organism evidence="1 2">
    <name type="scientific">Gossypium stocksii</name>
    <dbReference type="NCBI Taxonomy" id="47602"/>
    <lineage>
        <taxon>Eukaryota</taxon>
        <taxon>Viridiplantae</taxon>
        <taxon>Streptophyta</taxon>
        <taxon>Embryophyta</taxon>
        <taxon>Tracheophyta</taxon>
        <taxon>Spermatophyta</taxon>
        <taxon>Magnoliopsida</taxon>
        <taxon>eudicotyledons</taxon>
        <taxon>Gunneridae</taxon>
        <taxon>Pentapetalae</taxon>
        <taxon>rosids</taxon>
        <taxon>malvids</taxon>
        <taxon>Malvales</taxon>
        <taxon>Malvaceae</taxon>
        <taxon>Malvoideae</taxon>
        <taxon>Gossypium</taxon>
    </lineage>
</organism>
<keyword evidence="2" id="KW-1185">Reference proteome</keyword>
<protein>
    <submittedName>
        <fullName evidence="1">Uncharacterized protein</fullName>
    </submittedName>
</protein>
<dbReference type="Proteomes" id="UP000828251">
    <property type="component" value="Unassembled WGS sequence"/>
</dbReference>
<proteinExistence type="predicted"/>
<accession>A0A9D4A2D5</accession>
<dbReference type="OrthoDB" id="992545at2759"/>
<sequence>MAATRFEIEKFDGVTNFNLWQVRMMTILVQTGLKKIVIVKKSKNLNQTEWKELDEKALFSIQLCLTNKNVEVYIDDEDQTMLLLSSLPPSYKSFKETLIYGRDKLSLEDVKDSTQLIPYIVQDKLVAGFDKDGIVKI</sequence>
<name>A0A9D4A2D5_9ROSI</name>
<dbReference type="EMBL" id="JAIQCV010000007">
    <property type="protein sequence ID" value="KAH1082252.1"/>
    <property type="molecule type" value="Genomic_DNA"/>
</dbReference>
<evidence type="ECO:0000313" key="1">
    <source>
        <dbReference type="EMBL" id="KAH1082252.1"/>
    </source>
</evidence>
<dbReference type="Pfam" id="PF14223">
    <property type="entry name" value="Retrotran_gag_2"/>
    <property type="match status" value="1"/>
</dbReference>
<gene>
    <name evidence="1" type="ORF">J1N35_022013</name>
</gene>
<comment type="caution">
    <text evidence="1">The sequence shown here is derived from an EMBL/GenBank/DDBJ whole genome shotgun (WGS) entry which is preliminary data.</text>
</comment>
<dbReference type="AlphaFoldDB" id="A0A9D4A2D5"/>
<evidence type="ECO:0000313" key="2">
    <source>
        <dbReference type="Proteomes" id="UP000828251"/>
    </source>
</evidence>